<comment type="caution">
    <text evidence="3">The sequence shown here is derived from an EMBL/GenBank/DDBJ whole genome shotgun (WGS) entry which is preliminary data.</text>
</comment>
<accession>A0AAD6ATT1</accession>
<dbReference type="Proteomes" id="UP001219934">
    <property type="component" value="Unassembled WGS sequence"/>
</dbReference>
<evidence type="ECO:0000313" key="4">
    <source>
        <dbReference type="Proteomes" id="UP001219934"/>
    </source>
</evidence>
<dbReference type="Pfam" id="PF18658">
    <property type="entry name" value="zf-C2H2_12"/>
    <property type="match status" value="1"/>
</dbReference>
<evidence type="ECO:0000259" key="2">
    <source>
        <dbReference type="Pfam" id="PF18658"/>
    </source>
</evidence>
<dbReference type="GO" id="GO:0046983">
    <property type="term" value="F:protein dimerization activity"/>
    <property type="evidence" value="ECO:0007669"/>
    <property type="project" value="InterPro"/>
</dbReference>
<sequence length="593" mass="68343">MAKEYRKRKYEEEYRTFKEDWELEFFFVSTGSGKCICLLCDNVISQFKRSNLQRHHDTKHPKFSTDFPKGGELRAEKLARLKQNRTAQKNLFHTNTSERATEASYKITHELMKKMKPYTDGEMVKDCILLACSTLFPEKKHLEREAKKIQLSDSTVARRASDISENIAHTLKDKLSSAEFVSLAMDESLDINDTPQLLIFIRAINSKFDITEELLDMVSLENGTTGIEIKNAVLETLEKFNIGPEKITAFTTDGAPAMLGKRNGAVALLKETLKNGGVAAEGIFSYHCIVHQQALFAKFKCLNEVMANVIEVVNYIRARARNHLNFKLLCEEFDTHYGDLVLHTEIRWLSKGRMLAHFMDLLEPLKSFIVGKGETSRFSFLDDKEWVLSVAFLCDITQHLNELNIKMQGRNKTVYELYTAVRKVMAMHADALLHFQSQFCDVLTELKQNYTSRFHDFKDHSNIFLLVNNPFLIEVNEMKQISDQLGLVQLQMEFVELKSSDELQRQFRITDVVDFWKLVGHLPNISRLARRIISMFPSTYRCEAAFSALSKIKCRNRNRLSLQHTTEALRIAVSSAESDFKSLVRQKECQKSH</sequence>
<dbReference type="PANTHER" id="PTHR45913">
    <property type="entry name" value="EPM2A-INTERACTING PROTEIN 1"/>
    <property type="match status" value="1"/>
</dbReference>
<proteinExistence type="predicted"/>
<dbReference type="InterPro" id="IPR040647">
    <property type="entry name" value="SPIN-DOC_Znf-C2H2"/>
</dbReference>
<evidence type="ECO:0000259" key="1">
    <source>
        <dbReference type="Pfam" id="PF05699"/>
    </source>
</evidence>
<organism evidence="3 4">
    <name type="scientific">Pogonophryne albipinna</name>
    <dbReference type="NCBI Taxonomy" id="1090488"/>
    <lineage>
        <taxon>Eukaryota</taxon>
        <taxon>Metazoa</taxon>
        <taxon>Chordata</taxon>
        <taxon>Craniata</taxon>
        <taxon>Vertebrata</taxon>
        <taxon>Euteleostomi</taxon>
        <taxon>Actinopterygii</taxon>
        <taxon>Neopterygii</taxon>
        <taxon>Teleostei</taxon>
        <taxon>Neoteleostei</taxon>
        <taxon>Acanthomorphata</taxon>
        <taxon>Eupercaria</taxon>
        <taxon>Perciformes</taxon>
        <taxon>Notothenioidei</taxon>
        <taxon>Pogonophryne</taxon>
    </lineage>
</organism>
<keyword evidence="4" id="KW-1185">Reference proteome</keyword>
<gene>
    <name evidence="3" type="ORF">JOQ06_019084</name>
</gene>
<dbReference type="InterPro" id="IPR012337">
    <property type="entry name" value="RNaseH-like_sf"/>
</dbReference>
<feature type="domain" description="HAT C-terminal dimerisation" evidence="1">
    <location>
        <begin position="505"/>
        <end position="563"/>
    </location>
</feature>
<dbReference type="InterPro" id="IPR008906">
    <property type="entry name" value="HATC_C_dom"/>
</dbReference>
<dbReference type="Pfam" id="PF05699">
    <property type="entry name" value="Dimer_Tnp_hAT"/>
    <property type="match status" value="1"/>
</dbReference>
<dbReference type="EMBL" id="JAPTMU010000016">
    <property type="protein sequence ID" value="KAJ4930070.1"/>
    <property type="molecule type" value="Genomic_DNA"/>
</dbReference>
<dbReference type="SUPFAM" id="SSF53098">
    <property type="entry name" value="Ribonuclease H-like"/>
    <property type="match status" value="1"/>
</dbReference>
<reference evidence="3" key="1">
    <citation type="submission" date="2022-11" db="EMBL/GenBank/DDBJ databases">
        <title>Chromosome-level genome of Pogonophryne albipinna.</title>
        <authorList>
            <person name="Jo E."/>
        </authorList>
    </citation>
    <scope>NUCLEOTIDE SEQUENCE</scope>
    <source>
        <strain evidence="3">SGF0006</strain>
        <tissue evidence="3">Muscle</tissue>
    </source>
</reference>
<name>A0AAD6ATT1_9TELE</name>
<dbReference type="PANTHER" id="PTHR45913:SF21">
    <property type="entry name" value="DUF4371 DOMAIN-CONTAINING PROTEIN"/>
    <property type="match status" value="1"/>
</dbReference>
<protein>
    <submittedName>
        <fullName evidence="3">Uncharacterized protein</fullName>
    </submittedName>
</protein>
<evidence type="ECO:0000313" key="3">
    <source>
        <dbReference type="EMBL" id="KAJ4930070.1"/>
    </source>
</evidence>
<feature type="domain" description="SPIN-DOC-like zinc-finger" evidence="2">
    <location>
        <begin position="19"/>
        <end position="63"/>
    </location>
</feature>
<dbReference type="AlphaFoldDB" id="A0AAD6ATT1"/>